<dbReference type="PANTHER" id="PTHR28180:SF2">
    <property type="entry name" value="PEROXISOMAL PROTEIN 2"/>
    <property type="match status" value="1"/>
</dbReference>
<dbReference type="OrthoDB" id="5392202at2759"/>
<dbReference type="InterPro" id="IPR029032">
    <property type="entry name" value="AhpD-like"/>
</dbReference>
<dbReference type="SUPFAM" id="SSF69118">
    <property type="entry name" value="AhpD-like"/>
    <property type="match status" value="1"/>
</dbReference>
<evidence type="ECO:0000313" key="1">
    <source>
        <dbReference type="EMBL" id="KAF1817310.1"/>
    </source>
</evidence>
<reference evidence="3" key="2">
    <citation type="submission" date="2020-04" db="EMBL/GenBank/DDBJ databases">
        <authorList>
            <consortium name="NCBI Genome Project"/>
        </authorList>
    </citation>
    <scope>NUCLEOTIDE SEQUENCE</scope>
    <source>
        <strain evidence="3">CBS 781.70</strain>
    </source>
</reference>
<dbReference type="InterPro" id="IPR052999">
    <property type="entry name" value="PTS1_Protein"/>
</dbReference>
<dbReference type="Proteomes" id="UP000504638">
    <property type="component" value="Unplaced"/>
</dbReference>
<dbReference type="RefSeq" id="XP_033538941.1">
    <property type="nucleotide sequence ID" value="XM_033682382.1"/>
</dbReference>
<dbReference type="EMBL" id="ML975149">
    <property type="protein sequence ID" value="KAF1817310.1"/>
    <property type="molecule type" value="Genomic_DNA"/>
</dbReference>
<sequence>MSKLSPALRTLINAPHARPNIIPAPSHIRSVYEDIARDAARKNVGRPSWLALATAATMTMNSPESLTALFEVATEQSPSSVKDKVNTAEFMREVGLKCISFNGIPRTINLLNYFHDFLPDQILSQMTTSSSRTPTSSNIEQIRARGLALWSSIYAELDKRLLDKLAASHPDLPVHIINSHYGALLNDPPLEGRAGLGRVGRMATSIVAIAALRAQGGVAPQVISHLFGLRKGWVDGTWKGDLQRTKGVEWLASDEGNIWVLDRVDQVVKAIRDTPSGSQPRPRL</sequence>
<accession>A0A6G1GHG6</accession>
<evidence type="ECO:0008006" key="4">
    <source>
        <dbReference type="Google" id="ProtNLM"/>
    </source>
</evidence>
<reference evidence="1 3" key="1">
    <citation type="submission" date="2020-01" db="EMBL/GenBank/DDBJ databases">
        <authorList>
            <consortium name="DOE Joint Genome Institute"/>
            <person name="Haridas S."/>
            <person name="Albert R."/>
            <person name="Binder M."/>
            <person name="Bloem J."/>
            <person name="Labutti K."/>
            <person name="Salamov A."/>
            <person name="Andreopoulos B."/>
            <person name="Baker S.E."/>
            <person name="Barry K."/>
            <person name="Bills G."/>
            <person name="Bluhm B.H."/>
            <person name="Cannon C."/>
            <person name="Castanera R."/>
            <person name="Culley D.E."/>
            <person name="Daum C."/>
            <person name="Ezra D."/>
            <person name="Gonzalez J.B."/>
            <person name="Henrissat B."/>
            <person name="Kuo A."/>
            <person name="Liang C."/>
            <person name="Lipzen A."/>
            <person name="Lutzoni F."/>
            <person name="Magnuson J."/>
            <person name="Mondo S."/>
            <person name="Nolan M."/>
            <person name="Ohm R."/>
            <person name="Pangilinan J."/>
            <person name="Park H.-J."/>
            <person name="Ramirez L."/>
            <person name="Alfaro M."/>
            <person name="Sun H."/>
            <person name="Tritt A."/>
            <person name="Yoshinaga Y."/>
            <person name="Zwiers L.-H."/>
            <person name="Turgeon B.G."/>
            <person name="Goodwin S.B."/>
            <person name="Spatafora J.W."/>
            <person name="Crous P.W."/>
            <person name="Grigoriev I.V."/>
        </authorList>
    </citation>
    <scope>NUCLEOTIDE SEQUENCE</scope>
    <source>
        <strain evidence="1 3">CBS 781.70</strain>
    </source>
</reference>
<dbReference type="AlphaFoldDB" id="A0A6G1GHG6"/>
<evidence type="ECO:0000313" key="3">
    <source>
        <dbReference type="RefSeq" id="XP_033538941.1"/>
    </source>
</evidence>
<dbReference type="PANTHER" id="PTHR28180">
    <property type="entry name" value="CONSERVED MITOCHONDRIAL PROTEIN-RELATED"/>
    <property type="match status" value="1"/>
</dbReference>
<protein>
    <recommendedName>
        <fullName evidence="4">Mitochondrial protein</fullName>
    </recommendedName>
</protein>
<gene>
    <name evidence="1 3" type="ORF">P152DRAFT_504607</name>
</gene>
<name>A0A6G1GHG6_9PEZI</name>
<proteinExistence type="predicted"/>
<organism evidence="1">
    <name type="scientific">Eremomyces bilateralis CBS 781.70</name>
    <dbReference type="NCBI Taxonomy" id="1392243"/>
    <lineage>
        <taxon>Eukaryota</taxon>
        <taxon>Fungi</taxon>
        <taxon>Dikarya</taxon>
        <taxon>Ascomycota</taxon>
        <taxon>Pezizomycotina</taxon>
        <taxon>Dothideomycetes</taxon>
        <taxon>Dothideomycetes incertae sedis</taxon>
        <taxon>Eremomycetales</taxon>
        <taxon>Eremomycetaceae</taxon>
        <taxon>Eremomyces</taxon>
    </lineage>
</organism>
<keyword evidence="2" id="KW-1185">Reference proteome</keyword>
<evidence type="ECO:0000313" key="2">
    <source>
        <dbReference type="Proteomes" id="UP000504638"/>
    </source>
</evidence>
<dbReference type="GeneID" id="54422952"/>
<reference evidence="3" key="3">
    <citation type="submission" date="2025-04" db="UniProtKB">
        <authorList>
            <consortium name="RefSeq"/>
        </authorList>
    </citation>
    <scope>IDENTIFICATION</scope>
    <source>
        <strain evidence="3">CBS 781.70</strain>
    </source>
</reference>
<dbReference type="Gene3D" id="1.20.1290.10">
    <property type="entry name" value="AhpD-like"/>
    <property type="match status" value="1"/>
</dbReference>